<reference evidence="1 2" key="1">
    <citation type="submission" date="2020-04" db="EMBL/GenBank/DDBJ databases">
        <authorList>
            <person name="Zhang R."/>
            <person name="Schippers A."/>
        </authorList>
    </citation>
    <scope>NUCLEOTIDE SEQUENCE [LARGE SCALE GENOMIC DNA]</scope>
    <source>
        <strain evidence="1 2">DSM 109850</strain>
    </source>
</reference>
<dbReference type="InterPro" id="IPR010419">
    <property type="entry name" value="CO_DH_gsu"/>
</dbReference>
<dbReference type="Pfam" id="PF06240">
    <property type="entry name" value="COXG"/>
    <property type="match status" value="1"/>
</dbReference>
<dbReference type="EMBL" id="JABBVZ010000030">
    <property type="protein sequence ID" value="NMP22758.1"/>
    <property type="molecule type" value="Genomic_DNA"/>
</dbReference>
<protein>
    <recommendedName>
        <fullName evidence="3">Carbon monoxide dehydrogenase subunit G</fullName>
    </recommendedName>
</protein>
<sequence>MKITETGNFTVSASPDKVLALVKDPDFLGRTLPDSKGYRVTGPDSCTVDMRVGVSHIKGVMPTTLKIQPQESGEPLVIKVGAQGLGSRVDMALQFHFQPSKGGTTIDWTSDASVSGVLASVGAGLLRPLAKRNFDAIVLAIQDAIEAAI</sequence>
<evidence type="ECO:0008006" key="3">
    <source>
        <dbReference type="Google" id="ProtNLM"/>
    </source>
</evidence>
<name>A0A7Y0Q233_9FIRM</name>
<dbReference type="Gene3D" id="3.30.530.20">
    <property type="match status" value="1"/>
</dbReference>
<dbReference type="InterPro" id="IPR023393">
    <property type="entry name" value="START-like_dom_sf"/>
</dbReference>
<dbReference type="PANTHER" id="PTHR38588:SF1">
    <property type="entry name" value="BLL0334 PROTEIN"/>
    <property type="match status" value="1"/>
</dbReference>
<comment type="caution">
    <text evidence="1">The sequence shown here is derived from an EMBL/GenBank/DDBJ whole genome shotgun (WGS) entry which is preliminary data.</text>
</comment>
<dbReference type="SUPFAM" id="SSF55961">
    <property type="entry name" value="Bet v1-like"/>
    <property type="match status" value="1"/>
</dbReference>
<gene>
    <name evidence="1" type="ORF">HIJ39_10390</name>
</gene>
<organism evidence="1 2">
    <name type="scientific">Sulfobacillus harzensis</name>
    <dbReference type="NCBI Taxonomy" id="2729629"/>
    <lineage>
        <taxon>Bacteria</taxon>
        <taxon>Bacillati</taxon>
        <taxon>Bacillota</taxon>
        <taxon>Clostridia</taxon>
        <taxon>Eubacteriales</taxon>
        <taxon>Clostridiales Family XVII. Incertae Sedis</taxon>
        <taxon>Sulfobacillus</taxon>
    </lineage>
</organism>
<accession>A0A7Y0Q233</accession>
<dbReference type="AlphaFoldDB" id="A0A7Y0Q233"/>
<evidence type="ECO:0000313" key="2">
    <source>
        <dbReference type="Proteomes" id="UP000533476"/>
    </source>
</evidence>
<dbReference type="Proteomes" id="UP000533476">
    <property type="component" value="Unassembled WGS sequence"/>
</dbReference>
<keyword evidence="2" id="KW-1185">Reference proteome</keyword>
<evidence type="ECO:0000313" key="1">
    <source>
        <dbReference type="EMBL" id="NMP22758.1"/>
    </source>
</evidence>
<dbReference type="RefSeq" id="WP_169099387.1">
    <property type="nucleotide sequence ID" value="NZ_JABBVZ010000030.1"/>
</dbReference>
<proteinExistence type="predicted"/>
<dbReference type="PANTHER" id="PTHR38588">
    <property type="entry name" value="BLL0334 PROTEIN"/>
    <property type="match status" value="1"/>
</dbReference>